<dbReference type="PANTHER" id="PTHR43439">
    <property type="entry name" value="PHENYLACETATE-COENZYME A LIGASE"/>
    <property type="match status" value="1"/>
</dbReference>
<dbReference type="SMART" id="SM00823">
    <property type="entry name" value="PKS_PP"/>
    <property type="match status" value="1"/>
</dbReference>
<proteinExistence type="predicted"/>
<dbReference type="InterPro" id="IPR036736">
    <property type="entry name" value="ACP-like_sf"/>
</dbReference>
<protein>
    <recommendedName>
        <fullName evidence="4">Carrier domain-containing protein</fullName>
    </recommendedName>
</protein>
<dbReference type="Pfam" id="PF00550">
    <property type="entry name" value="PP-binding"/>
    <property type="match status" value="1"/>
</dbReference>
<evidence type="ECO:0000313" key="6">
    <source>
        <dbReference type="Proteomes" id="UP001303473"/>
    </source>
</evidence>
<dbReference type="SUPFAM" id="SSF56801">
    <property type="entry name" value="Acetyl-CoA synthetase-like"/>
    <property type="match status" value="1"/>
</dbReference>
<keyword evidence="2" id="KW-0597">Phosphoprotein</keyword>
<dbReference type="InterPro" id="IPR051414">
    <property type="entry name" value="Adenylate-forming_Reductase"/>
</dbReference>
<evidence type="ECO:0000259" key="4">
    <source>
        <dbReference type="PROSITE" id="PS50075"/>
    </source>
</evidence>
<name>A0AAN6N413_9PEZI</name>
<dbReference type="Gene3D" id="1.10.1200.10">
    <property type="entry name" value="ACP-like"/>
    <property type="match status" value="1"/>
</dbReference>
<dbReference type="GO" id="GO:0031177">
    <property type="term" value="F:phosphopantetheine binding"/>
    <property type="evidence" value="ECO:0007669"/>
    <property type="project" value="InterPro"/>
</dbReference>
<dbReference type="Pfam" id="PF23562">
    <property type="entry name" value="AMP-binding_C_3"/>
    <property type="match status" value="1"/>
</dbReference>
<feature type="domain" description="Carrier" evidence="4">
    <location>
        <begin position="566"/>
        <end position="643"/>
    </location>
</feature>
<evidence type="ECO:0000256" key="1">
    <source>
        <dbReference type="ARBA" id="ARBA00022450"/>
    </source>
</evidence>
<dbReference type="InterPro" id="IPR036291">
    <property type="entry name" value="NAD(P)-bd_dom_sf"/>
</dbReference>
<evidence type="ECO:0000313" key="5">
    <source>
        <dbReference type="EMBL" id="KAK3936987.1"/>
    </source>
</evidence>
<dbReference type="Pfam" id="PF07993">
    <property type="entry name" value="NAD_binding_4"/>
    <property type="match status" value="1"/>
</dbReference>
<dbReference type="Pfam" id="PF00501">
    <property type="entry name" value="AMP-binding"/>
    <property type="match status" value="1"/>
</dbReference>
<accession>A0AAN6N413</accession>
<dbReference type="PROSITE" id="PS50075">
    <property type="entry name" value="CARRIER"/>
    <property type="match status" value="1"/>
</dbReference>
<dbReference type="SUPFAM" id="SSF51735">
    <property type="entry name" value="NAD(P)-binding Rossmann-fold domains"/>
    <property type="match status" value="1"/>
</dbReference>
<gene>
    <name evidence="5" type="ORF">QBC46DRAFT_295147</name>
</gene>
<dbReference type="SUPFAM" id="SSF47336">
    <property type="entry name" value="ACP-like"/>
    <property type="match status" value="1"/>
</dbReference>
<dbReference type="InterPro" id="IPR013120">
    <property type="entry name" value="FAR_NAD-bd"/>
</dbReference>
<dbReference type="AlphaFoldDB" id="A0AAN6N413"/>
<dbReference type="InterPro" id="IPR042099">
    <property type="entry name" value="ANL_N_sf"/>
</dbReference>
<dbReference type="InterPro" id="IPR009081">
    <property type="entry name" value="PP-bd_ACP"/>
</dbReference>
<comment type="caution">
    <text evidence="5">The sequence shown here is derived from an EMBL/GenBank/DDBJ whole genome shotgun (WGS) entry which is preliminary data.</text>
</comment>
<sequence>MAGPDLCYFTCTLGQAERWNQDNPNPCRTVQSLLDHQARSIPNLPAVAFADRARQGISSGKIASPFSSVTAAANNLAEALSCHGIFPGSCGKRPVIGLLGRSSVEFLLSWLALMELGCSVLLLAPQLEVAAIEHICETCAVCVIVSDTENRDKTNQVRQVSAGVNGIALDEMVGGKPAFNKPTPSCRKQGRHTCQPSEVAYVFHTSGTSSGRPKPIPETHHAAVALLPQLPQNKNFPTFSTTPLYHGGVADCLRAWASGAMIWLFPERRLPITAANVRSCLEFADQQGPAPVFFTSVPYVLQIMAEDADCLQRLRNMRLVGVGGAALAPAVGNALVTHGVNLVSRYGSVECGFLLTSHRDYAVDREWQYLRADDAEHISFEAREDGLSELVVAHNWPHLAKRNREDGSYATSDLFIPHPKMPNAWKYHSRADAQLTLSNGKKFDPAPMEAAILSSSPHLLRDVFIFGSGREYPGMLLFPAAAAQTDPEALMEAVWPSIDRMNQESQNHARMSRLMISVVNVPENQTPLDKSSKGTILRSRAEARYSREIHATYNPCQSRSLPEQDVADGDISGHICRIFEQFLGRRIDPDHDVYQQGVDSMACLQLRTLIKSTLLKRHEDLPANIIYDMSTVRALAQYVSEMRQGRGHLEILEEHDELGAMRGLVGEFTRFPSARYEPRGRAVVLTGATGALGAHILNLLRNDPHVQKVYCLVRAQTFVSAHKRVSDGLKARGMPGLEPFQEGLPRAGRIECLPSQLHERSPHFNLAEPDWMRVRDSVTLVVHAAWAVNFTLRLNSFRDNIASTHHLLNLAIASGARLLFISSLSAVASFHDSDGKIPETLSHNPGHASAVGYSRSKWVAEQICAAAYNQLTAGVRDKSMVNQSPVTIIRVGQLCGDQSRGVWNASEAYPLMLSTAKMAKCLPNLGGVSMDWLPVDLAAKAVLEIAGCRAQRAVCHQIPVYHVLNWHLQPTWSQGLKWITADAKSETGGRIDIEIVHPQVWLSRLEAAFGDGMNPHSTARSLLPFWRRVYAPDKNGDGGEIGDTASNGGGGHSSFPPCAGSVSNTMQTLRPLNRVDVIKMWHWIRNNVGVARAYDTTVENDVKNKCTAEVRPDYKEGVTIELKAKL</sequence>
<dbReference type="PANTHER" id="PTHR43439:SF2">
    <property type="entry name" value="ENZYME, PUTATIVE (JCVI)-RELATED"/>
    <property type="match status" value="1"/>
</dbReference>
<dbReference type="EMBL" id="MU853866">
    <property type="protein sequence ID" value="KAK3936987.1"/>
    <property type="molecule type" value="Genomic_DNA"/>
</dbReference>
<evidence type="ECO:0000256" key="2">
    <source>
        <dbReference type="ARBA" id="ARBA00022553"/>
    </source>
</evidence>
<reference evidence="6" key="1">
    <citation type="journal article" date="2023" name="Mol. Phylogenet. Evol.">
        <title>Genome-scale phylogeny and comparative genomics of the fungal order Sordariales.</title>
        <authorList>
            <person name="Hensen N."/>
            <person name="Bonometti L."/>
            <person name="Westerberg I."/>
            <person name="Brannstrom I.O."/>
            <person name="Guillou S."/>
            <person name="Cros-Aarteil S."/>
            <person name="Calhoun S."/>
            <person name="Haridas S."/>
            <person name="Kuo A."/>
            <person name="Mondo S."/>
            <person name="Pangilinan J."/>
            <person name="Riley R."/>
            <person name="LaButti K."/>
            <person name="Andreopoulos B."/>
            <person name="Lipzen A."/>
            <person name="Chen C."/>
            <person name="Yan M."/>
            <person name="Daum C."/>
            <person name="Ng V."/>
            <person name="Clum A."/>
            <person name="Steindorff A."/>
            <person name="Ohm R.A."/>
            <person name="Martin F."/>
            <person name="Silar P."/>
            <person name="Natvig D.O."/>
            <person name="Lalanne C."/>
            <person name="Gautier V."/>
            <person name="Ament-Velasquez S.L."/>
            <person name="Kruys A."/>
            <person name="Hutchinson M.I."/>
            <person name="Powell A.J."/>
            <person name="Barry K."/>
            <person name="Miller A.N."/>
            <person name="Grigoriev I.V."/>
            <person name="Debuchy R."/>
            <person name="Gladieux P."/>
            <person name="Hiltunen Thoren M."/>
            <person name="Johannesson H."/>
        </authorList>
    </citation>
    <scope>NUCLEOTIDE SEQUENCE [LARGE SCALE GENOMIC DNA]</scope>
    <source>
        <strain evidence="6">CBS 340.73</strain>
    </source>
</reference>
<organism evidence="5 6">
    <name type="scientific">Diplogelasinospora grovesii</name>
    <dbReference type="NCBI Taxonomy" id="303347"/>
    <lineage>
        <taxon>Eukaryota</taxon>
        <taxon>Fungi</taxon>
        <taxon>Dikarya</taxon>
        <taxon>Ascomycota</taxon>
        <taxon>Pezizomycotina</taxon>
        <taxon>Sordariomycetes</taxon>
        <taxon>Sordariomycetidae</taxon>
        <taxon>Sordariales</taxon>
        <taxon>Diplogelasinosporaceae</taxon>
        <taxon>Diplogelasinospora</taxon>
    </lineage>
</organism>
<dbReference type="InterPro" id="IPR000873">
    <property type="entry name" value="AMP-dep_synth/lig_dom"/>
</dbReference>
<keyword evidence="6" id="KW-1185">Reference proteome</keyword>
<dbReference type="InterPro" id="IPR020806">
    <property type="entry name" value="PKS_PP-bd"/>
</dbReference>
<dbReference type="Proteomes" id="UP001303473">
    <property type="component" value="Unassembled WGS sequence"/>
</dbReference>
<dbReference type="Gene3D" id="3.40.50.12780">
    <property type="entry name" value="N-terminal domain of ligase-like"/>
    <property type="match status" value="1"/>
</dbReference>
<feature type="region of interest" description="Disordered" evidence="3">
    <location>
        <begin position="1036"/>
        <end position="1059"/>
    </location>
</feature>
<evidence type="ECO:0000256" key="3">
    <source>
        <dbReference type="SAM" id="MobiDB-lite"/>
    </source>
</evidence>
<dbReference type="Gene3D" id="3.40.50.720">
    <property type="entry name" value="NAD(P)-binding Rossmann-like Domain"/>
    <property type="match status" value="1"/>
</dbReference>
<keyword evidence="1" id="KW-0596">Phosphopantetheine</keyword>